<reference evidence="1" key="1">
    <citation type="journal article" date="2015" name="Nature">
        <title>Complex archaea that bridge the gap between prokaryotes and eukaryotes.</title>
        <authorList>
            <person name="Spang A."/>
            <person name="Saw J.H."/>
            <person name="Jorgensen S.L."/>
            <person name="Zaremba-Niedzwiedzka K."/>
            <person name="Martijn J."/>
            <person name="Lind A.E."/>
            <person name="van Eijk R."/>
            <person name="Schleper C."/>
            <person name="Guy L."/>
            <person name="Ettema T.J."/>
        </authorList>
    </citation>
    <scope>NUCLEOTIDE SEQUENCE</scope>
</reference>
<comment type="caution">
    <text evidence="1">The sequence shown here is derived from an EMBL/GenBank/DDBJ whole genome shotgun (WGS) entry which is preliminary data.</text>
</comment>
<dbReference type="AlphaFoldDB" id="A0A0F9XF20"/>
<accession>A0A0F9XF20</accession>
<proteinExistence type="predicted"/>
<organism evidence="1">
    <name type="scientific">marine sediment metagenome</name>
    <dbReference type="NCBI Taxonomy" id="412755"/>
    <lineage>
        <taxon>unclassified sequences</taxon>
        <taxon>metagenomes</taxon>
        <taxon>ecological metagenomes</taxon>
    </lineage>
</organism>
<evidence type="ECO:0000313" key="1">
    <source>
        <dbReference type="EMBL" id="KKN90428.1"/>
    </source>
</evidence>
<gene>
    <name evidence="1" type="ORF">LCGC14_0227970</name>
</gene>
<sequence length="211" mass="23737">MLLNRKSAIERLRELPDVFTLNTAAALLKLEPGNASTYIARWKESGLVSSLGPRTGVHFNLLKNPLADKELRMEAIAYLFPGAVIGGVSAVHAAGWTTQFPRQTEIMIPKRRSFPAVEDAAISMRPLPWMRAAKNWVSQEGVVPWLNPAFALADCIDQNIWRPDPDDIEWDEVNVADLRLAFHQFSLEMPEEWSEELEYLGQNADQGDLLL</sequence>
<dbReference type="EMBL" id="LAZR01000110">
    <property type="protein sequence ID" value="KKN90428.1"/>
    <property type="molecule type" value="Genomic_DNA"/>
</dbReference>
<name>A0A0F9XF20_9ZZZZ</name>
<protein>
    <submittedName>
        <fullName evidence="1">Uncharacterized protein</fullName>
    </submittedName>
</protein>